<protein>
    <submittedName>
        <fullName evidence="2">Uncharacterized protein</fullName>
    </submittedName>
</protein>
<feature type="transmembrane region" description="Helical" evidence="1">
    <location>
        <begin position="45"/>
        <end position="72"/>
    </location>
</feature>
<sequence>MTKNFLQKNVIISLLVGLIILLDFVWSFVFLQFSSFISFVKLPLIIIFISGFLLGFKSTFVICVFYNIWHIFRSFMKITIYYGSFELTNNEIILSLLLDYIFPDLIMSISGLFFVSEKKTLDNKKIFFILFIIIFLRHFSFYFSSCWIYAPKMIKQINEKNVYIWSFWYNLAKFFLNFIFSFFIIFYLKNKLKNLPEINK</sequence>
<dbReference type="Proteomes" id="UP000672038">
    <property type="component" value="Chromosome"/>
</dbReference>
<organism evidence="2 3">
    <name type="scientific">Loofah witches'-broom phytoplasma</name>
    <dbReference type="NCBI Taxonomy" id="35773"/>
    <lineage>
        <taxon>Bacteria</taxon>
        <taxon>Bacillati</taxon>
        <taxon>Mycoplasmatota</taxon>
        <taxon>Mollicutes</taxon>
        <taxon>Acholeplasmatales</taxon>
        <taxon>Acholeplasmataceae</taxon>
        <taxon>Candidatus Phytoplasma</taxon>
        <taxon>16SrVIII (Loofah witches'-broom group)</taxon>
    </lineage>
</organism>
<keyword evidence="3" id="KW-1185">Reference proteome</keyword>
<evidence type="ECO:0000256" key="1">
    <source>
        <dbReference type="SAM" id="Phobius"/>
    </source>
</evidence>
<dbReference type="AlphaFoldDB" id="A0A975FLB7"/>
<evidence type="ECO:0000313" key="3">
    <source>
        <dbReference type="Proteomes" id="UP000672038"/>
    </source>
</evidence>
<accession>A0A975FLB7</accession>
<feature type="transmembrane region" description="Helical" evidence="1">
    <location>
        <begin position="92"/>
        <end position="115"/>
    </location>
</feature>
<evidence type="ECO:0000313" key="2">
    <source>
        <dbReference type="EMBL" id="QTX03091.1"/>
    </source>
</evidence>
<name>A0A975FLB7_LOWBP</name>
<dbReference type="KEGG" id="pluf:LFWB_5250"/>
<keyword evidence="1" id="KW-1133">Transmembrane helix</keyword>
<feature type="transmembrane region" description="Helical" evidence="1">
    <location>
        <begin position="127"/>
        <end position="150"/>
    </location>
</feature>
<feature type="transmembrane region" description="Helical" evidence="1">
    <location>
        <begin position="12"/>
        <end position="33"/>
    </location>
</feature>
<keyword evidence="1" id="KW-0472">Membrane</keyword>
<reference evidence="2" key="1">
    <citation type="submission" date="2020-06" db="EMBL/GenBank/DDBJ databases">
        <title>Complete genome sequence of Candidatus Phytoplasma luffae NCHU2019.</title>
        <authorList>
            <person name="Cho S.-T."/>
            <person name="Tan C.-M."/>
            <person name="Li J.-R."/>
            <person name="Chien Y.-Y."/>
            <person name="Chiu Y.-C."/>
            <person name="Yang J.-Y."/>
            <person name="Kuo C.-H."/>
        </authorList>
    </citation>
    <scope>NUCLEOTIDE SEQUENCE</scope>
    <source>
        <strain evidence="2">NCHU2019</strain>
    </source>
</reference>
<gene>
    <name evidence="2" type="ORF">LFWB_5250</name>
</gene>
<proteinExistence type="predicted"/>
<dbReference type="RefSeq" id="WP_210954561.1">
    <property type="nucleotide sequence ID" value="NZ_CP054393.1"/>
</dbReference>
<dbReference type="EMBL" id="CP054393">
    <property type="protein sequence ID" value="QTX03091.1"/>
    <property type="molecule type" value="Genomic_DNA"/>
</dbReference>
<keyword evidence="1" id="KW-0812">Transmembrane</keyword>
<dbReference type="Gene3D" id="1.10.1760.20">
    <property type="match status" value="1"/>
</dbReference>
<feature type="transmembrane region" description="Helical" evidence="1">
    <location>
        <begin position="162"/>
        <end position="188"/>
    </location>
</feature>